<evidence type="ECO:0008006" key="3">
    <source>
        <dbReference type="Google" id="ProtNLM"/>
    </source>
</evidence>
<evidence type="ECO:0000313" key="1">
    <source>
        <dbReference type="EMBL" id="SNS77925.1"/>
    </source>
</evidence>
<dbReference type="NCBIfam" id="NF038093">
    <property type="entry name" value="GrdX"/>
    <property type="match status" value="1"/>
</dbReference>
<dbReference type="Proteomes" id="UP000198304">
    <property type="component" value="Unassembled WGS sequence"/>
</dbReference>
<dbReference type="OrthoDB" id="9815289at2"/>
<gene>
    <name evidence="1" type="ORF">SAMN05446037_102086</name>
</gene>
<keyword evidence="2" id="KW-1185">Reference proteome</keyword>
<organism evidence="1 2">
    <name type="scientific">Anaerovirgula multivorans</name>
    <dbReference type="NCBI Taxonomy" id="312168"/>
    <lineage>
        <taxon>Bacteria</taxon>
        <taxon>Bacillati</taxon>
        <taxon>Bacillota</taxon>
        <taxon>Clostridia</taxon>
        <taxon>Peptostreptococcales</taxon>
        <taxon>Natronincolaceae</taxon>
        <taxon>Anaerovirgula</taxon>
    </lineage>
</organism>
<proteinExistence type="predicted"/>
<dbReference type="InterPro" id="IPR047735">
    <property type="entry name" value="GrdX-like"/>
</dbReference>
<protein>
    <recommendedName>
        <fullName evidence="3">GrdX protein</fullName>
    </recommendedName>
</protein>
<sequence>MNKINIITNNPKVCQKYNENYKVTFIEGTYMDVLAITRDFIHKGHELLTHPLSGSIKPNETPYKSILISDQPHTMKMHSLMIIEDSIHTAKKFMEMKKMPKWTESILEDFSEIDYRLLESGIESTKI</sequence>
<dbReference type="AlphaFoldDB" id="A0A239H9V1"/>
<name>A0A239H9V1_9FIRM</name>
<evidence type="ECO:0000313" key="2">
    <source>
        <dbReference type="Proteomes" id="UP000198304"/>
    </source>
</evidence>
<dbReference type="RefSeq" id="WP_089284126.1">
    <property type="nucleotide sequence ID" value="NZ_FZOJ01000020.1"/>
</dbReference>
<dbReference type="EMBL" id="FZOJ01000020">
    <property type="protein sequence ID" value="SNS77925.1"/>
    <property type="molecule type" value="Genomic_DNA"/>
</dbReference>
<reference evidence="1 2" key="1">
    <citation type="submission" date="2017-06" db="EMBL/GenBank/DDBJ databases">
        <authorList>
            <person name="Kim H.J."/>
            <person name="Triplett B.A."/>
        </authorList>
    </citation>
    <scope>NUCLEOTIDE SEQUENCE [LARGE SCALE GENOMIC DNA]</scope>
    <source>
        <strain evidence="1 2">SCA</strain>
    </source>
</reference>
<accession>A0A239H9V1</accession>